<gene>
    <name evidence="1" type="ORF">J3U87_28465</name>
</gene>
<protein>
    <submittedName>
        <fullName evidence="1">Uncharacterized protein</fullName>
    </submittedName>
</protein>
<keyword evidence="2" id="KW-1185">Reference proteome</keyword>
<name>A0A8A4THK4_SULCO</name>
<accession>A0A8A4THK4</accession>
<dbReference type="KEGG" id="scor:J3U87_28465"/>
<sequence length="173" mass="18813">MMMSQSRMVRGLVACLVLGFGAYVWAGEVDTLVVPDKVLFAKNLIVRGKTKTECRLEERVADDIKRNVGRVYTNVVSEKPKSGKYHVLEVEIVDVFGAGGGGWSGPKHLELQGRLLDKGGKIVGSFRGRRTSAAGFTALKGTCSMLHKCSKTLGKDVAAWLQDPKPNSYLGNE</sequence>
<evidence type="ECO:0000313" key="2">
    <source>
        <dbReference type="Proteomes" id="UP000663929"/>
    </source>
</evidence>
<dbReference type="Proteomes" id="UP000663929">
    <property type="component" value="Chromosome"/>
</dbReference>
<dbReference type="AlphaFoldDB" id="A0A8A4THK4"/>
<reference evidence="1" key="1">
    <citation type="submission" date="2021-03" db="EMBL/GenBank/DDBJ databases">
        <title>Acanthopleuribacteraceae sp. M133.</title>
        <authorList>
            <person name="Wang G."/>
        </authorList>
    </citation>
    <scope>NUCLEOTIDE SEQUENCE</scope>
    <source>
        <strain evidence="1">M133</strain>
    </source>
</reference>
<dbReference type="EMBL" id="CP071793">
    <property type="protein sequence ID" value="QTD49539.1"/>
    <property type="molecule type" value="Genomic_DNA"/>
</dbReference>
<dbReference type="RefSeq" id="WP_237379170.1">
    <property type="nucleotide sequence ID" value="NZ_CP071793.1"/>
</dbReference>
<organism evidence="1 2">
    <name type="scientific">Sulfidibacter corallicola</name>
    <dbReference type="NCBI Taxonomy" id="2818388"/>
    <lineage>
        <taxon>Bacteria</taxon>
        <taxon>Pseudomonadati</taxon>
        <taxon>Acidobacteriota</taxon>
        <taxon>Holophagae</taxon>
        <taxon>Acanthopleuribacterales</taxon>
        <taxon>Acanthopleuribacteraceae</taxon>
        <taxon>Sulfidibacter</taxon>
    </lineage>
</organism>
<proteinExistence type="predicted"/>
<evidence type="ECO:0000313" key="1">
    <source>
        <dbReference type="EMBL" id="QTD49539.1"/>
    </source>
</evidence>